<dbReference type="SMART" id="SM00564">
    <property type="entry name" value="PQQ"/>
    <property type="match status" value="4"/>
</dbReference>
<dbReference type="PANTHER" id="PTHR34512:SF30">
    <property type="entry name" value="OUTER MEMBRANE PROTEIN ASSEMBLY FACTOR BAMB"/>
    <property type="match status" value="1"/>
</dbReference>
<sequence length="435" mass="46450">MVSDVVSGFGDPGRSGVYRTGGVTRRPSVAWRADTGAAVLSTPVLVDDMLYAVDVRGVVHAFDAADGTSQWRSDGVDAEWDQLDPLITTALAVWGDLLFLPDQEYEGCVFVHDRSTGELLHRLEGGAGCCTIVGDILLLTDVSDGVRALDLPGLTLRWHNETRTGLLEAGPAISESGVAFAALGFEGHHTHSGVVAFDVSSGTEVFQVGDDQGGRCPVETEVLSPEEDDFDDEGPSDWVLFGQAHPVVAEGLVWMPVRREHHDDGFHPAPYISAEVVGLDPATGQRRWLFQLDPGLWSEVYGAVAVADGSVFFTALQGGDPEVQEQPAGDVMLYAVDIATARPAWTARLPGSPVGSPVLSGGLLYVAMRNGTVATYHAATGELAWSLDIDEKIVGSQYELGAEHYGEDYEEESLAVLPADGTVYVRTRAGIFALR</sequence>
<reference evidence="2 3" key="1">
    <citation type="submission" date="2016-10" db="EMBL/GenBank/DDBJ databases">
        <authorList>
            <person name="de Groot N.N."/>
        </authorList>
    </citation>
    <scope>NUCLEOTIDE SEQUENCE [LARGE SCALE GENOMIC DNA]</scope>
    <source>
        <strain evidence="2 3">CPCC 201354</strain>
    </source>
</reference>
<evidence type="ECO:0000259" key="1">
    <source>
        <dbReference type="Pfam" id="PF13360"/>
    </source>
</evidence>
<proteinExistence type="predicted"/>
<keyword evidence="3" id="KW-1185">Reference proteome</keyword>
<dbReference type="PANTHER" id="PTHR34512">
    <property type="entry name" value="CELL SURFACE PROTEIN"/>
    <property type="match status" value="1"/>
</dbReference>
<dbReference type="STRING" id="504805.SAMN05421505_11816"/>
<dbReference type="Pfam" id="PF13360">
    <property type="entry name" value="PQQ_2"/>
    <property type="match status" value="2"/>
</dbReference>
<name>A0A1G8DDJ1_9ACTN</name>
<accession>A0A1G8DDJ1</accession>
<dbReference type="Gene3D" id="2.130.10.10">
    <property type="entry name" value="YVTN repeat-like/Quinoprotein amine dehydrogenase"/>
    <property type="match status" value="2"/>
</dbReference>
<organism evidence="2 3">
    <name type="scientific">Sinosporangium album</name>
    <dbReference type="NCBI Taxonomy" id="504805"/>
    <lineage>
        <taxon>Bacteria</taxon>
        <taxon>Bacillati</taxon>
        <taxon>Actinomycetota</taxon>
        <taxon>Actinomycetes</taxon>
        <taxon>Streptosporangiales</taxon>
        <taxon>Streptosporangiaceae</taxon>
        <taxon>Sinosporangium</taxon>
    </lineage>
</organism>
<feature type="domain" description="Pyrrolo-quinoline quinone repeat" evidence="1">
    <location>
        <begin position="29"/>
        <end position="121"/>
    </location>
</feature>
<dbReference type="OrthoDB" id="3449126at2"/>
<gene>
    <name evidence="2" type="ORF">SAMN05421505_11816</name>
</gene>
<dbReference type="SUPFAM" id="SSF50998">
    <property type="entry name" value="Quinoprotein alcohol dehydrogenase-like"/>
    <property type="match status" value="1"/>
</dbReference>
<dbReference type="InterPro" id="IPR018391">
    <property type="entry name" value="PQQ_b-propeller_rpt"/>
</dbReference>
<protein>
    <submittedName>
        <fullName evidence="2">Outer membrane protein assembly factor BamB, contains PQQ-like beta-propeller repeat</fullName>
    </submittedName>
</protein>
<evidence type="ECO:0000313" key="3">
    <source>
        <dbReference type="Proteomes" id="UP000198923"/>
    </source>
</evidence>
<dbReference type="InterPro" id="IPR002372">
    <property type="entry name" value="PQQ_rpt_dom"/>
</dbReference>
<dbReference type="AlphaFoldDB" id="A0A1G8DDJ1"/>
<dbReference type="InterPro" id="IPR011047">
    <property type="entry name" value="Quinoprotein_ADH-like_sf"/>
</dbReference>
<dbReference type="InterPro" id="IPR015943">
    <property type="entry name" value="WD40/YVTN_repeat-like_dom_sf"/>
</dbReference>
<dbReference type="EMBL" id="FNCN01000018">
    <property type="protein sequence ID" value="SDH55778.1"/>
    <property type="molecule type" value="Genomic_DNA"/>
</dbReference>
<feature type="domain" description="Pyrrolo-quinoline quinone repeat" evidence="1">
    <location>
        <begin position="274"/>
        <end position="388"/>
    </location>
</feature>
<evidence type="ECO:0000313" key="2">
    <source>
        <dbReference type="EMBL" id="SDH55778.1"/>
    </source>
</evidence>
<dbReference type="Proteomes" id="UP000198923">
    <property type="component" value="Unassembled WGS sequence"/>
</dbReference>